<keyword evidence="2" id="KW-1185">Reference proteome</keyword>
<name>A0A5C8I0D7_9MICO</name>
<organism evidence="1 2">
    <name type="scientific">Microbacterium hatanonis</name>
    <dbReference type="NCBI Taxonomy" id="404366"/>
    <lineage>
        <taxon>Bacteria</taxon>
        <taxon>Bacillati</taxon>
        <taxon>Actinomycetota</taxon>
        <taxon>Actinomycetes</taxon>
        <taxon>Micrococcales</taxon>
        <taxon>Microbacteriaceae</taxon>
        <taxon>Microbacterium</taxon>
    </lineage>
</organism>
<dbReference type="Proteomes" id="UP000321034">
    <property type="component" value="Unassembled WGS sequence"/>
</dbReference>
<sequence>MGTNRRYGAHYDRLMDERIMQRVATTAGPLQSLSREELELDVRPVTKDPQPKRAKVWVRFGGTPLLVDATVTSWTSTAAAVQFEIAETEYRAWVWASAVREA</sequence>
<reference evidence="1 2" key="1">
    <citation type="submission" date="2019-08" db="EMBL/GenBank/DDBJ databases">
        <authorList>
            <person name="Dong K."/>
        </authorList>
    </citation>
    <scope>NUCLEOTIDE SEQUENCE [LARGE SCALE GENOMIC DNA]</scope>
    <source>
        <strain evidence="1 2">JCM14558</strain>
    </source>
</reference>
<proteinExistence type="predicted"/>
<dbReference type="EMBL" id="VRSV01000001">
    <property type="protein sequence ID" value="TXK12326.1"/>
    <property type="molecule type" value="Genomic_DNA"/>
</dbReference>
<evidence type="ECO:0000313" key="2">
    <source>
        <dbReference type="Proteomes" id="UP000321034"/>
    </source>
</evidence>
<gene>
    <name evidence="1" type="ORF">FVP77_02265</name>
</gene>
<protein>
    <submittedName>
        <fullName evidence="1">Uncharacterized protein</fullName>
    </submittedName>
</protein>
<dbReference type="AlphaFoldDB" id="A0A5C8I0D7"/>
<comment type="caution">
    <text evidence="1">The sequence shown here is derived from an EMBL/GenBank/DDBJ whole genome shotgun (WGS) entry which is preliminary data.</text>
</comment>
<accession>A0A5C8I0D7</accession>
<dbReference type="OrthoDB" id="4943146at2"/>
<evidence type="ECO:0000313" key="1">
    <source>
        <dbReference type="EMBL" id="TXK12326.1"/>
    </source>
</evidence>